<evidence type="ECO:0000313" key="2">
    <source>
        <dbReference type="Proteomes" id="UP000245626"/>
    </source>
</evidence>
<gene>
    <name evidence="1" type="ORF">IE53DRAFT_104261</name>
</gene>
<dbReference type="Proteomes" id="UP000245626">
    <property type="component" value="Unassembled WGS sequence"/>
</dbReference>
<name>A0ACD0P6W3_9BASI</name>
<protein>
    <submittedName>
        <fullName evidence="1">Uncharacterized protein</fullName>
    </submittedName>
</protein>
<dbReference type="EMBL" id="KZ819709">
    <property type="protein sequence ID" value="PWN53790.1"/>
    <property type="molecule type" value="Genomic_DNA"/>
</dbReference>
<evidence type="ECO:0000313" key="1">
    <source>
        <dbReference type="EMBL" id="PWN53790.1"/>
    </source>
</evidence>
<accession>A0ACD0P6W3</accession>
<organism evidence="1 2">
    <name type="scientific">Violaceomyces palustris</name>
    <dbReference type="NCBI Taxonomy" id="1673888"/>
    <lineage>
        <taxon>Eukaryota</taxon>
        <taxon>Fungi</taxon>
        <taxon>Dikarya</taxon>
        <taxon>Basidiomycota</taxon>
        <taxon>Ustilaginomycotina</taxon>
        <taxon>Ustilaginomycetes</taxon>
        <taxon>Violaceomycetales</taxon>
        <taxon>Violaceomycetaceae</taxon>
        <taxon>Violaceomyces</taxon>
    </lineage>
</organism>
<keyword evidence="2" id="KW-1185">Reference proteome</keyword>
<proteinExistence type="predicted"/>
<reference evidence="1 2" key="1">
    <citation type="journal article" date="2018" name="Mol. Biol. Evol.">
        <title>Broad Genomic Sampling Reveals a Smut Pathogenic Ancestry of the Fungal Clade Ustilaginomycotina.</title>
        <authorList>
            <person name="Kijpornyongpan T."/>
            <person name="Mondo S.J."/>
            <person name="Barry K."/>
            <person name="Sandor L."/>
            <person name="Lee J."/>
            <person name="Lipzen A."/>
            <person name="Pangilinan J."/>
            <person name="LaButti K."/>
            <person name="Hainaut M."/>
            <person name="Henrissat B."/>
            <person name="Grigoriev I.V."/>
            <person name="Spatafora J.W."/>
            <person name="Aime M.C."/>
        </authorList>
    </citation>
    <scope>NUCLEOTIDE SEQUENCE [LARGE SCALE GENOMIC DNA]</scope>
    <source>
        <strain evidence="1 2">SA 807</strain>
    </source>
</reference>
<sequence length="256" mass="29067">MVRAASRPWTPREDQLLIQLVEQAAEQQGTHEGIAWNEIAKHLPNRTNKGCRRRWNSNLSLEVKRGRWSEVEDQRLLRAIDLYGFNWVAVAKVVQTRGPDQCGKRWTDSLDPKINHQGWSKEEDEELVRAVQIWGYQWSFVAQNACNNRSGQAARNRWFRLQRASQRKSKVGGGAEAGDEACLHDRTPSFSSSSSVCEEDVPVAPSPSLNDTKELHSIVNLYCSSDFEDYDAILDCLQGAQTWLRGVSQPTLLQAF</sequence>